<dbReference type="AlphaFoldDB" id="A0A2K3K7M6"/>
<evidence type="ECO:0000313" key="2">
    <source>
        <dbReference type="Proteomes" id="UP000236291"/>
    </source>
</evidence>
<reference evidence="1 2" key="1">
    <citation type="journal article" date="2014" name="Am. J. Bot.">
        <title>Genome assembly and annotation for red clover (Trifolium pratense; Fabaceae).</title>
        <authorList>
            <person name="Istvanek J."/>
            <person name="Jaros M."/>
            <person name="Krenek A."/>
            <person name="Repkova J."/>
        </authorList>
    </citation>
    <scope>NUCLEOTIDE SEQUENCE [LARGE SCALE GENOMIC DNA]</scope>
    <source>
        <strain evidence="2">cv. Tatra</strain>
        <tissue evidence="1">Young leaves</tissue>
    </source>
</reference>
<proteinExistence type="predicted"/>
<feature type="non-terminal residue" evidence="1">
    <location>
        <position position="1"/>
    </location>
</feature>
<dbReference type="Proteomes" id="UP000236291">
    <property type="component" value="Unassembled WGS sequence"/>
</dbReference>
<comment type="caution">
    <text evidence="1">The sequence shown here is derived from an EMBL/GenBank/DDBJ whole genome shotgun (WGS) entry which is preliminary data.</text>
</comment>
<protein>
    <submittedName>
        <fullName evidence="1">Uncharacterized protein</fullName>
    </submittedName>
</protein>
<name>A0A2K3K7M6_TRIPR</name>
<reference evidence="1 2" key="2">
    <citation type="journal article" date="2017" name="Front. Plant Sci.">
        <title>Gene Classification and Mining of Molecular Markers Useful in Red Clover (Trifolium pratense) Breeding.</title>
        <authorList>
            <person name="Istvanek J."/>
            <person name="Dluhosova J."/>
            <person name="Dluhos P."/>
            <person name="Patkova L."/>
            <person name="Nedelnik J."/>
            <person name="Repkova J."/>
        </authorList>
    </citation>
    <scope>NUCLEOTIDE SEQUENCE [LARGE SCALE GENOMIC DNA]</scope>
    <source>
        <strain evidence="2">cv. Tatra</strain>
        <tissue evidence="1">Young leaves</tissue>
    </source>
</reference>
<gene>
    <name evidence="1" type="ORF">L195_g061074</name>
</gene>
<accession>A0A2K3K7M6</accession>
<dbReference type="EMBL" id="ASHM01146675">
    <property type="protein sequence ID" value="PNX62276.1"/>
    <property type="molecule type" value="Genomic_DNA"/>
</dbReference>
<organism evidence="1 2">
    <name type="scientific">Trifolium pratense</name>
    <name type="common">Red clover</name>
    <dbReference type="NCBI Taxonomy" id="57577"/>
    <lineage>
        <taxon>Eukaryota</taxon>
        <taxon>Viridiplantae</taxon>
        <taxon>Streptophyta</taxon>
        <taxon>Embryophyta</taxon>
        <taxon>Tracheophyta</taxon>
        <taxon>Spermatophyta</taxon>
        <taxon>Magnoliopsida</taxon>
        <taxon>eudicotyledons</taxon>
        <taxon>Gunneridae</taxon>
        <taxon>Pentapetalae</taxon>
        <taxon>rosids</taxon>
        <taxon>fabids</taxon>
        <taxon>Fabales</taxon>
        <taxon>Fabaceae</taxon>
        <taxon>Papilionoideae</taxon>
        <taxon>50 kb inversion clade</taxon>
        <taxon>NPAAA clade</taxon>
        <taxon>Hologalegina</taxon>
        <taxon>IRL clade</taxon>
        <taxon>Trifolieae</taxon>
        <taxon>Trifolium</taxon>
    </lineage>
</organism>
<sequence length="44" mass="5379">GNWELQNEDSRAGVAVRQFEKRMLTAEAIWGYMRRHNSWHKQYK</sequence>
<evidence type="ECO:0000313" key="1">
    <source>
        <dbReference type="EMBL" id="PNX62276.1"/>
    </source>
</evidence>